<organism evidence="2 3">
    <name type="scientific">Rhynocoris fuscipes</name>
    <dbReference type="NCBI Taxonomy" id="488301"/>
    <lineage>
        <taxon>Eukaryota</taxon>
        <taxon>Metazoa</taxon>
        <taxon>Ecdysozoa</taxon>
        <taxon>Arthropoda</taxon>
        <taxon>Hexapoda</taxon>
        <taxon>Insecta</taxon>
        <taxon>Pterygota</taxon>
        <taxon>Neoptera</taxon>
        <taxon>Paraneoptera</taxon>
        <taxon>Hemiptera</taxon>
        <taxon>Heteroptera</taxon>
        <taxon>Panheteroptera</taxon>
        <taxon>Cimicomorpha</taxon>
        <taxon>Reduviidae</taxon>
        <taxon>Harpactorinae</taxon>
        <taxon>Harpactorini</taxon>
        <taxon>Rhynocoris</taxon>
    </lineage>
</organism>
<gene>
    <name evidence="2" type="ORF">O3M35_008381</name>
</gene>
<reference evidence="2 3" key="1">
    <citation type="submission" date="2022-12" db="EMBL/GenBank/DDBJ databases">
        <title>Chromosome-level genome assembly of true bugs.</title>
        <authorList>
            <person name="Ma L."/>
            <person name="Li H."/>
        </authorList>
    </citation>
    <scope>NUCLEOTIDE SEQUENCE [LARGE SCALE GENOMIC DNA]</scope>
    <source>
        <strain evidence="2">Lab_2022b</strain>
    </source>
</reference>
<name>A0AAW1D639_9HEMI</name>
<keyword evidence="3" id="KW-1185">Reference proteome</keyword>
<comment type="caution">
    <text evidence="2">The sequence shown here is derived from an EMBL/GenBank/DDBJ whole genome shotgun (WGS) entry which is preliminary data.</text>
</comment>
<dbReference type="CDD" id="cd02961">
    <property type="entry name" value="PDI_a_family"/>
    <property type="match status" value="1"/>
</dbReference>
<proteinExistence type="predicted"/>
<evidence type="ECO:0000313" key="2">
    <source>
        <dbReference type="EMBL" id="KAK9506443.1"/>
    </source>
</evidence>
<dbReference type="PANTHER" id="PTHR19991">
    <property type="entry name" value="L 2 01289"/>
    <property type="match status" value="1"/>
</dbReference>
<dbReference type="PANTHER" id="PTHR19991:SF3">
    <property type="entry name" value="LETHAL (2) 01289, ISOFORM F"/>
    <property type="match status" value="1"/>
</dbReference>
<dbReference type="Gene3D" id="3.40.30.10">
    <property type="entry name" value="Glutaredoxin"/>
    <property type="match status" value="2"/>
</dbReference>
<dbReference type="SUPFAM" id="SSF52833">
    <property type="entry name" value="Thioredoxin-like"/>
    <property type="match status" value="1"/>
</dbReference>
<dbReference type="AlphaFoldDB" id="A0AAW1D639"/>
<dbReference type="EMBL" id="JAPXFL010000005">
    <property type="protein sequence ID" value="KAK9506443.1"/>
    <property type="molecule type" value="Genomic_DNA"/>
</dbReference>
<evidence type="ECO:0000313" key="3">
    <source>
        <dbReference type="Proteomes" id="UP001461498"/>
    </source>
</evidence>
<feature type="domain" description="Thioredoxin" evidence="1">
    <location>
        <begin position="122"/>
        <end position="202"/>
    </location>
</feature>
<accession>A0AAW1D639</accession>
<dbReference type="Proteomes" id="UP001461498">
    <property type="component" value="Unassembled WGS sequence"/>
</dbReference>
<sequence length="206" mass="24004">MIQQKNDESIEYINREKLFKYIETKEFLAVVFYNDEDPDVPRVLRHIELIDDEAAEYGIKIVKCDDLLMAKKYGYRNPPGISYFRKGKYINYDGDIDDEEELLDWLTDPANMELTEHIERVNRKMFNKIRQTSDYVAVFFYSDDCKQCGRVLAEIEHIDDEADSAGIDFVKINDKKLAKELGVFALPAVLFFKMGSKEPVIYAGNL</sequence>
<evidence type="ECO:0000259" key="1">
    <source>
        <dbReference type="Pfam" id="PF00085"/>
    </source>
</evidence>
<dbReference type="InterPro" id="IPR036249">
    <property type="entry name" value="Thioredoxin-like_sf"/>
</dbReference>
<dbReference type="InterPro" id="IPR013766">
    <property type="entry name" value="Thioredoxin_domain"/>
</dbReference>
<dbReference type="Pfam" id="PF00085">
    <property type="entry name" value="Thioredoxin"/>
    <property type="match status" value="1"/>
</dbReference>
<protein>
    <recommendedName>
        <fullName evidence="1">Thioredoxin domain-containing protein</fullName>
    </recommendedName>
</protein>